<feature type="compositionally biased region" description="Gly residues" evidence="2">
    <location>
        <begin position="37"/>
        <end position="51"/>
    </location>
</feature>
<keyword evidence="4" id="KW-1185">Reference proteome</keyword>
<dbReference type="Proteomes" id="UP000327000">
    <property type="component" value="Unassembled WGS sequence"/>
</dbReference>
<evidence type="ECO:0000313" key="3">
    <source>
        <dbReference type="EMBL" id="KAB7843246.1"/>
    </source>
</evidence>
<reference evidence="3 4" key="1">
    <citation type="journal article" date="2019" name="Microb. Cell Fact.">
        <title>Exploring novel herbicidin analogues by transcriptional regulator overexpression and MS/MS molecular networking.</title>
        <authorList>
            <person name="Shi Y."/>
            <person name="Gu R."/>
            <person name="Li Y."/>
            <person name="Wang X."/>
            <person name="Ren W."/>
            <person name="Li X."/>
            <person name="Wang L."/>
            <person name="Xie Y."/>
            <person name="Hong B."/>
        </authorList>
    </citation>
    <scope>NUCLEOTIDE SEQUENCE [LARGE SCALE GENOMIC DNA]</scope>
    <source>
        <strain evidence="3 4">US-43</strain>
    </source>
</reference>
<dbReference type="OrthoDB" id="4350674at2"/>
<gene>
    <name evidence="3" type="ORF">FRZ00_18015</name>
</gene>
<dbReference type="Pfam" id="PF03780">
    <property type="entry name" value="Asp23"/>
    <property type="match status" value="1"/>
</dbReference>
<feature type="region of interest" description="Disordered" evidence="2">
    <location>
        <begin position="29"/>
        <end position="66"/>
    </location>
</feature>
<name>A0A5N5W5S2_STRMB</name>
<evidence type="ECO:0000313" key="4">
    <source>
        <dbReference type="Proteomes" id="UP000327000"/>
    </source>
</evidence>
<dbReference type="EMBL" id="VOKX01000033">
    <property type="protein sequence ID" value="KAB7843246.1"/>
    <property type="molecule type" value="Genomic_DNA"/>
</dbReference>
<accession>A0A5N5W5S2</accession>
<organism evidence="3 4">
    <name type="scientific">Streptomyces mobaraensis</name>
    <name type="common">Streptoverticillium mobaraense</name>
    <dbReference type="NCBI Taxonomy" id="35621"/>
    <lineage>
        <taxon>Bacteria</taxon>
        <taxon>Bacillati</taxon>
        <taxon>Actinomycetota</taxon>
        <taxon>Actinomycetes</taxon>
        <taxon>Kitasatosporales</taxon>
        <taxon>Streptomycetaceae</taxon>
        <taxon>Streptomyces</taxon>
    </lineage>
</organism>
<protein>
    <submittedName>
        <fullName evidence="3">Asp23/Gls24 family envelope stress response protein</fullName>
    </submittedName>
</protein>
<dbReference type="InterPro" id="IPR005531">
    <property type="entry name" value="Asp23"/>
</dbReference>
<dbReference type="AlphaFoldDB" id="A0A5N5W5S2"/>
<proteinExistence type="inferred from homology"/>
<sequence length="130" mass="13637">MPGGRAVEPAARGATRIADRVVAKIASQAAREALDGEPGGPGGGTGAGGGADARRPPPHASVTVHEETARVRVSVELGYPADIGAHCRAVRRRIVERVRTLAGMEVPEVVVTVERLHSPHMERGAMERVR</sequence>
<evidence type="ECO:0000256" key="1">
    <source>
        <dbReference type="ARBA" id="ARBA00005721"/>
    </source>
</evidence>
<comment type="caution">
    <text evidence="3">The sequence shown here is derived from an EMBL/GenBank/DDBJ whole genome shotgun (WGS) entry which is preliminary data.</text>
</comment>
<comment type="similarity">
    <text evidence="1">Belongs to the asp23 family.</text>
</comment>
<evidence type="ECO:0000256" key="2">
    <source>
        <dbReference type="SAM" id="MobiDB-lite"/>
    </source>
</evidence>